<reference evidence="17 18" key="1">
    <citation type="journal article" date="2021" name="Commun. Biol.">
        <title>The genome of Shorea leprosula (Dipterocarpaceae) highlights the ecological relevance of drought in aseasonal tropical rainforests.</title>
        <authorList>
            <person name="Ng K.K.S."/>
            <person name="Kobayashi M.J."/>
            <person name="Fawcett J.A."/>
            <person name="Hatakeyama M."/>
            <person name="Paape T."/>
            <person name="Ng C.H."/>
            <person name="Ang C.C."/>
            <person name="Tnah L.H."/>
            <person name="Lee C.T."/>
            <person name="Nishiyama T."/>
            <person name="Sese J."/>
            <person name="O'Brien M.J."/>
            <person name="Copetti D."/>
            <person name="Mohd Noor M.I."/>
            <person name="Ong R.C."/>
            <person name="Putra M."/>
            <person name="Sireger I.Z."/>
            <person name="Indrioko S."/>
            <person name="Kosugi Y."/>
            <person name="Izuno A."/>
            <person name="Isagi Y."/>
            <person name="Lee S.L."/>
            <person name="Shimizu K.K."/>
        </authorList>
    </citation>
    <scope>NUCLEOTIDE SEQUENCE [LARGE SCALE GENOMIC DNA]</scope>
    <source>
        <strain evidence="17">214</strain>
    </source>
</reference>
<comment type="cofactor">
    <cofactor evidence="12">
        <name>Ca(2+)</name>
        <dbReference type="ChEBI" id="CHEBI:29108"/>
    </cofactor>
    <text evidence="12">Binds 2 calcium ions per subunit.</text>
</comment>
<dbReference type="InterPro" id="IPR002016">
    <property type="entry name" value="Haem_peroxidase"/>
</dbReference>
<protein>
    <recommendedName>
        <fullName evidence="4">peroxidase</fullName>
        <ecNumber evidence="4">1.11.1.7</ecNumber>
    </recommendedName>
</protein>
<dbReference type="InterPro" id="IPR019794">
    <property type="entry name" value="Peroxidases_AS"/>
</dbReference>
<evidence type="ECO:0000256" key="9">
    <source>
        <dbReference type="ARBA" id="ARBA00023004"/>
    </source>
</evidence>
<evidence type="ECO:0000256" key="15">
    <source>
        <dbReference type="RuleBase" id="RU004241"/>
    </source>
</evidence>
<feature type="binding site" evidence="12">
    <location>
        <position position="80"/>
    </location>
    <ligand>
        <name>Ca(2+)</name>
        <dbReference type="ChEBI" id="CHEBI:29108"/>
        <label>1</label>
    </ligand>
</feature>
<dbReference type="SUPFAM" id="SSF48113">
    <property type="entry name" value="Heme-dependent peroxidases"/>
    <property type="match status" value="1"/>
</dbReference>
<keyword evidence="12" id="KW-0106">Calcium</keyword>
<dbReference type="Pfam" id="PF00141">
    <property type="entry name" value="peroxidase"/>
    <property type="match status" value="1"/>
</dbReference>
<dbReference type="GO" id="GO:0046872">
    <property type="term" value="F:metal ion binding"/>
    <property type="evidence" value="ECO:0007669"/>
    <property type="project" value="UniProtKB-KW"/>
</dbReference>
<sequence>MRMPGAEVLKIVYTYAYVHRTSKLLPIKNGNLEGGLELPFYRRSCAVAEMIVKQEMKRCILTDLSTAAAILRLAFHNCQVDSCELAMAQFFWRNQITPKLNYISCVDIIQMAAREAIFLTGRQYIEIVTGRRDGISLCKKSADYQLPATNIPVNEFIEIFQQKSIGIGHSRSFEERLRPVTDPTLSPTFSLAM</sequence>
<organism evidence="17 18">
    <name type="scientific">Rubroshorea leprosula</name>
    <dbReference type="NCBI Taxonomy" id="152421"/>
    <lineage>
        <taxon>Eukaryota</taxon>
        <taxon>Viridiplantae</taxon>
        <taxon>Streptophyta</taxon>
        <taxon>Embryophyta</taxon>
        <taxon>Tracheophyta</taxon>
        <taxon>Spermatophyta</taxon>
        <taxon>Magnoliopsida</taxon>
        <taxon>eudicotyledons</taxon>
        <taxon>Gunneridae</taxon>
        <taxon>Pentapetalae</taxon>
        <taxon>rosids</taxon>
        <taxon>malvids</taxon>
        <taxon>Malvales</taxon>
        <taxon>Dipterocarpaceae</taxon>
        <taxon>Rubroshorea</taxon>
    </lineage>
</organism>
<evidence type="ECO:0000256" key="13">
    <source>
        <dbReference type="PIRSR" id="PIRSR600823-4"/>
    </source>
</evidence>
<evidence type="ECO:0000313" key="18">
    <source>
        <dbReference type="Proteomes" id="UP001054252"/>
    </source>
</evidence>
<evidence type="ECO:0000256" key="11">
    <source>
        <dbReference type="PIRSR" id="PIRSR600823-2"/>
    </source>
</evidence>
<evidence type="ECO:0000259" key="16">
    <source>
        <dbReference type="PROSITE" id="PS50873"/>
    </source>
</evidence>
<comment type="cofactor">
    <cofactor evidence="2">
        <name>heme b</name>
        <dbReference type="ChEBI" id="CHEBI:60344"/>
    </cofactor>
</comment>
<dbReference type="PROSITE" id="PS00436">
    <property type="entry name" value="PEROXIDASE_2"/>
    <property type="match status" value="1"/>
</dbReference>
<dbReference type="GO" id="GO:0020037">
    <property type="term" value="F:heme binding"/>
    <property type="evidence" value="ECO:0007669"/>
    <property type="project" value="InterPro"/>
</dbReference>
<dbReference type="GO" id="GO:0140825">
    <property type="term" value="F:lactoperoxidase activity"/>
    <property type="evidence" value="ECO:0007669"/>
    <property type="project" value="UniProtKB-EC"/>
</dbReference>
<evidence type="ECO:0000256" key="14">
    <source>
        <dbReference type="PIRSR" id="PIRSR600823-5"/>
    </source>
</evidence>
<dbReference type="PRINTS" id="PR00458">
    <property type="entry name" value="PEROXIDASE"/>
</dbReference>
<evidence type="ECO:0000256" key="7">
    <source>
        <dbReference type="ARBA" id="ARBA00022723"/>
    </source>
</evidence>
<keyword evidence="9" id="KW-0408">Iron</keyword>
<gene>
    <name evidence="17" type="ORF">SLEP1_g36244</name>
</gene>
<dbReference type="EMBL" id="BPVZ01000074">
    <property type="protein sequence ID" value="GKV27037.1"/>
    <property type="molecule type" value="Genomic_DNA"/>
</dbReference>
<feature type="active site" description="Proton acceptor" evidence="10">
    <location>
        <position position="76"/>
    </location>
</feature>
<evidence type="ECO:0000256" key="3">
    <source>
        <dbReference type="ARBA" id="ARBA00002322"/>
    </source>
</evidence>
<dbReference type="Proteomes" id="UP001054252">
    <property type="component" value="Unassembled WGS sequence"/>
</dbReference>
<comment type="catalytic activity">
    <reaction evidence="1">
        <text>2 a phenolic donor + H2O2 = 2 a phenolic radical donor + 2 H2O</text>
        <dbReference type="Rhea" id="RHEA:56136"/>
        <dbReference type="ChEBI" id="CHEBI:15377"/>
        <dbReference type="ChEBI" id="CHEBI:16240"/>
        <dbReference type="ChEBI" id="CHEBI:139520"/>
        <dbReference type="ChEBI" id="CHEBI:139521"/>
        <dbReference type="EC" id="1.11.1.7"/>
    </reaction>
</comment>
<feature type="binding site" evidence="11">
    <location>
        <position position="147"/>
    </location>
    <ligand>
        <name>substrate</name>
    </ligand>
</feature>
<keyword evidence="7 12" id="KW-0479">Metal-binding</keyword>
<feature type="site" description="Transition state stabilizer" evidence="13">
    <location>
        <position position="72"/>
    </location>
</feature>
<dbReference type="Gene3D" id="1.10.520.10">
    <property type="match status" value="2"/>
</dbReference>
<evidence type="ECO:0000256" key="6">
    <source>
        <dbReference type="ARBA" id="ARBA00022617"/>
    </source>
</evidence>
<dbReference type="EC" id="1.11.1.7" evidence="4"/>
<dbReference type="PANTHER" id="PTHR31235">
    <property type="entry name" value="PEROXIDASE 25-RELATED"/>
    <property type="match status" value="1"/>
</dbReference>
<dbReference type="InterPro" id="IPR000823">
    <property type="entry name" value="Peroxidase_pln"/>
</dbReference>
<comment type="function">
    <text evidence="3">Removal of H(2)O(2), oxidation of toxic reductants, biosynthesis and degradation of lignin, suberization, auxin catabolism, response to environmental stresses such as wounding, pathogen attack and oxidative stress. These functions might be dependent on each isozyme/isoform in each plant tissue.</text>
</comment>
<feature type="disulfide bond" evidence="14">
    <location>
        <begin position="78"/>
        <end position="83"/>
    </location>
</feature>
<evidence type="ECO:0000256" key="12">
    <source>
        <dbReference type="PIRSR" id="PIRSR600823-3"/>
    </source>
</evidence>
<evidence type="ECO:0000256" key="5">
    <source>
        <dbReference type="ARBA" id="ARBA00022559"/>
    </source>
</evidence>
<keyword evidence="8" id="KW-0560">Oxidoreductase</keyword>
<evidence type="ECO:0000256" key="8">
    <source>
        <dbReference type="ARBA" id="ARBA00023002"/>
    </source>
</evidence>
<keyword evidence="14" id="KW-1015">Disulfide bond</keyword>
<evidence type="ECO:0000313" key="17">
    <source>
        <dbReference type="EMBL" id="GKV27037.1"/>
    </source>
</evidence>
<comment type="similarity">
    <text evidence="15">Belongs to the peroxidase family.</text>
</comment>
<evidence type="ECO:0000256" key="1">
    <source>
        <dbReference type="ARBA" id="ARBA00000189"/>
    </source>
</evidence>
<dbReference type="GO" id="GO:0006979">
    <property type="term" value="P:response to oxidative stress"/>
    <property type="evidence" value="ECO:0007669"/>
    <property type="project" value="InterPro"/>
</dbReference>
<keyword evidence="18" id="KW-1185">Reference proteome</keyword>
<accession>A0AAV5KRD6</accession>
<evidence type="ECO:0000256" key="4">
    <source>
        <dbReference type="ARBA" id="ARBA00012313"/>
    </source>
</evidence>
<dbReference type="Gene3D" id="1.10.420.10">
    <property type="entry name" value="Peroxidase, domain 2"/>
    <property type="match status" value="1"/>
</dbReference>
<dbReference type="AlphaFoldDB" id="A0AAV5KRD6"/>
<dbReference type="InterPro" id="IPR010255">
    <property type="entry name" value="Haem_peroxidase_sf"/>
</dbReference>
<feature type="domain" description="Plant heme peroxidase family profile" evidence="16">
    <location>
        <begin position="35"/>
        <end position="193"/>
    </location>
</feature>
<evidence type="ECO:0000256" key="10">
    <source>
        <dbReference type="PIRSR" id="PIRSR600823-1"/>
    </source>
</evidence>
<evidence type="ECO:0000256" key="2">
    <source>
        <dbReference type="ARBA" id="ARBA00001970"/>
    </source>
</evidence>
<keyword evidence="6" id="KW-0349">Heme</keyword>
<keyword evidence="5" id="KW-0575">Peroxidase</keyword>
<comment type="caution">
    <text evidence="17">The sequence shown here is derived from an EMBL/GenBank/DDBJ whole genome shotgun (WGS) entry which is preliminary data.</text>
</comment>
<name>A0AAV5KRD6_9ROSI</name>
<proteinExistence type="inferred from homology"/>
<dbReference type="PROSITE" id="PS50873">
    <property type="entry name" value="PEROXIDASE_4"/>
    <property type="match status" value="1"/>
</dbReference>